<feature type="transmembrane region" description="Helical" evidence="1">
    <location>
        <begin position="137"/>
        <end position="157"/>
    </location>
</feature>
<evidence type="ECO:0000313" key="2">
    <source>
        <dbReference type="EMBL" id="KAF4469599.1"/>
    </source>
</evidence>
<accession>A0A8H4LLF5</accession>
<sequence>MDNIGTYGGKAVGSFPLSGAVEIPYVFASALALQAVAGGFWGYEALLFLKVRKWAYGAESRSDVGSAPNLATKIQDVVAEDANPIDEELLERVVQHLLSHSFCRPVRNFLLDYLRDQNTVKPIRPCRSFELLTDFPSMLIGSLPLLIPLWIFTSYYWTSLFGLMIWDRIGSDVVHGLLSRTLKGLRWVWDFMGDSCQAIFRINGSATTMKASRLLRPWMYGPLGKLLHAHGGCA</sequence>
<evidence type="ECO:0000313" key="3">
    <source>
        <dbReference type="Proteomes" id="UP000554235"/>
    </source>
</evidence>
<keyword evidence="3" id="KW-1185">Reference proteome</keyword>
<keyword evidence="1" id="KW-0472">Membrane</keyword>
<keyword evidence="1" id="KW-0812">Transmembrane</keyword>
<dbReference type="Proteomes" id="UP000554235">
    <property type="component" value="Unassembled WGS sequence"/>
</dbReference>
<name>A0A8H4LLF5_9HYPO</name>
<comment type="caution">
    <text evidence="2">The sequence shown here is derived from an EMBL/GenBank/DDBJ whole genome shotgun (WGS) entry which is preliminary data.</text>
</comment>
<protein>
    <submittedName>
        <fullName evidence="2">Uncharacterized protein</fullName>
    </submittedName>
</protein>
<gene>
    <name evidence="2" type="ORF">FALBO_3466</name>
</gene>
<dbReference type="EMBL" id="JAADYS010000452">
    <property type="protein sequence ID" value="KAF4469599.1"/>
    <property type="molecule type" value="Genomic_DNA"/>
</dbReference>
<keyword evidence="1" id="KW-1133">Transmembrane helix</keyword>
<feature type="transmembrane region" description="Helical" evidence="1">
    <location>
        <begin position="23"/>
        <end position="43"/>
    </location>
</feature>
<reference evidence="2 3" key="1">
    <citation type="submission" date="2020-01" db="EMBL/GenBank/DDBJ databases">
        <title>Identification and distribution of gene clusters putatively required for synthesis of sphingolipid metabolism inhibitors in phylogenetically diverse species of the filamentous fungus Fusarium.</title>
        <authorList>
            <person name="Kim H.-S."/>
            <person name="Busman M."/>
            <person name="Brown D.W."/>
            <person name="Divon H."/>
            <person name="Uhlig S."/>
            <person name="Proctor R.H."/>
        </authorList>
    </citation>
    <scope>NUCLEOTIDE SEQUENCE [LARGE SCALE GENOMIC DNA]</scope>
    <source>
        <strain evidence="2 3">NRRL 20459</strain>
    </source>
</reference>
<organism evidence="2 3">
    <name type="scientific">Fusarium albosuccineum</name>
    <dbReference type="NCBI Taxonomy" id="1237068"/>
    <lineage>
        <taxon>Eukaryota</taxon>
        <taxon>Fungi</taxon>
        <taxon>Dikarya</taxon>
        <taxon>Ascomycota</taxon>
        <taxon>Pezizomycotina</taxon>
        <taxon>Sordariomycetes</taxon>
        <taxon>Hypocreomycetidae</taxon>
        <taxon>Hypocreales</taxon>
        <taxon>Nectriaceae</taxon>
        <taxon>Fusarium</taxon>
        <taxon>Fusarium decemcellulare species complex</taxon>
    </lineage>
</organism>
<dbReference type="OrthoDB" id="5056100at2759"/>
<evidence type="ECO:0000256" key="1">
    <source>
        <dbReference type="SAM" id="Phobius"/>
    </source>
</evidence>
<proteinExistence type="predicted"/>
<dbReference type="AlphaFoldDB" id="A0A8H4LLF5"/>